<reference evidence="1" key="2">
    <citation type="submission" date="2021-09" db="EMBL/GenBank/DDBJ databases">
        <authorList>
            <person name="Jia N."/>
            <person name="Wang J."/>
            <person name="Shi W."/>
            <person name="Du L."/>
            <person name="Sun Y."/>
            <person name="Zhan W."/>
            <person name="Jiang J."/>
            <person name="Wang Q."/>
            <person name="Zhang B."/>
            <person name="Ji P."/>
            <person name="Sakyi L.B."/>
            <person name="Cui X."/>
            <person name="Yuan T."/>
            <person name="Jiang B."/>
            <person name="Yang W."/>
            <person name="Lam T.T.-Y."/>
            <person name="Chang Q."/>
            <person name="Ding S."/>
            <person name="Wang X."/>
            <person name="Zhu J."/>
            <person name="Ruan X."/>
            <person name="Zhao L."/>
            <person name="Wei J."/>
            <person name="Que T."/>
            <person name="Du C."/>
            <person name="Cheng J."/>
            <person name="Dai P."/>
            <person name="Han X."/>
            <person name="Huang E."/>
            <person name="Gao Y."/>
            <person name="Liu J."/>
            <person name="Shao H."/>
            <person name="Ye R."/>
            <person name="Li L."/>
            <person name="Wei W."/>
            <person name="Wang X."/>
            <person name="Wang C."/>
            <person name="Huo Q."/>
            <person name="Li W."/>
            <person name="Guo W."/>
            <person name="Chen H."/>
            <person name="Chen S."/>
            <person name="Zhou L."/>
            <person name="Zhou L."/>
            <person name="Ni X."/>
            <person name="Tian J."/>
            <person name="Zhou Y."/>
            <person name="Sheng Y."/>
            <person name="Liu T."/>
            <person name="Pan Y."/>
            <person name="Xia L."/>
            <person name="Li J."/>
            <person name="Zhao F."/>
            <person name="Cao W."/>
        </authorList>
    </citation>
    <scope>NUCLEOTIDE SEQUENCE</scope>
    <source>
        <strain evidence="1">Rmic-2018</strain>
        <tissue evidence="1">Larvae</tissue>
    </source>
</reference>
<accession>A0A9J6E9Z9</accession>
<sequence length="203" mass="22660">MTRMKQLVFSEIALGTMTKPNDDQCLAASMTLPALSSSHHGTSGAWTALMLLWLSLVPSANAQLCRYVRNDFGSFCCVIETLAVVTFLNHFDEKRHVNAVRDIKDFVPSNDSDFDKRATYSAFWHDPVDDEDPGFNQAEILILTAVPTYLNIEGFSSLKSSRAVKCTDWQKCKLIMEDYFSGSPFSLEDAIKSALPSTTHSFQ</sequence>
<proteinExistence type="predicted"/>
<evidence type="ECO:0000313" key="1">
    <source>
        <dbReference type="EMBL" id="KAH8031158.1"/>
    </source>
</evidence>
<name>A0A9J6E9Z9_RHIMP</name>
<keyword evidence="2" id="KW-1185">Reference proteome</keyword>
<evidence type="ECO:0000313" key="2">
    <source>
        <dbReference type="Proteomes" id="UP000821866"/>
    </source>
</evidence>
<comment type="caution">
    <text evidence="1">The sequence shown here is derived from an EMBL/GenBank/DDBJ whole genome shotgun (WGS) entry which is preliminary data.</text>
</comment>
<organism evidence="1 2">
    <name type="scientific">Rhipicephalus microplus</name>
    <name type="common">Cattle tick</name>
    <name type="synonym">Boophilus microplus</name>
    <dbReference type="NCBI Taxonomy" id="6941"/>
    <lineage>
        <taxon>Eukaryota</taxon>
        <taxon>Metazoa</taxon>
        <taxon>Ecdysozoa</taxon>
        <taxon>Arthropoda</taxon>
        <taxon>Chelicerata</taxon>
        <taxon>Arachnida</taxon>
        <taxon>Acari</taxon>
        <taxon>Parasitiformes</taxon>
        <taxon>Ixodida</taxon>
        <taxon>Ixodoidea</taxon>
        <taxon>Ixodidae</taxon>
        <taxon>Rhipicephalinae</taxon>
        <taxon>Rhipicephalus</taxon>
        <taxon>Boophilus</taxon>
    </lineage>
</organism>
<dbReference type="Proteomes" id="UP000821866">
    <property type="component" value="Chromosome 3"/>
</dbReference>
<reference evidence="1" key="1">
    <citation type="journal article" date="2020" name="Cell">
        <title>Large-Scale Comparative Analyses of Tick Genomes Elucidate Their Genetic Diversity and Vector Capacities.</title>
        <authorList>
            <consortium name="Tick Genome and Microbiome Consortium (TIGMIC)"/>
            <person name="Jia N."/>
            <person name="Wang J."/>
            <person name="Shi W."/>
            <person name="Du L."/>
            <person name="Sun Y."/>
            <person name="Zhan W."/>
            <person name="Jiang J.F."/>
            <person name="Wang Q."/>
            <person name="Zhang B."/>
            <person name="Ji P."/>
            <person name="Bell-Sakyi L."/>
            <person name="Cui X.M."/>
            <person name="Yuan T.T."/>
            <person name="Jiang B.G."/>
            <person name="Yang W.F."/>
            <person name="Lam T.T."/>
            <person name="Chang Q.C."/>
            <person name="Ding S.J."/>
            <person name="Wang X.J."/>
            <person name="Zhu J.G."/>
            <person name="Ruan X.D."/>
            <person name="Zhao L."/>
            <person name="Wei J.T."/>
            <person name="Ye R.Z."/>
            <person name="Que T.C."/>
            <person name="Du C.H."/>
            <person name="Zhou Y.H."/>
            <person name="Cheng J.X."/>
            <person name="Dai P.F."/>
            <person name="Guo W.B."/>
            <person name="Han X.H."/>
            <person name="Huang E.J."/>
            <person name="Li L.F."/>
            <person name="Wei W."/>
            <person name="Gao Y.C."/>
            <person name="Liu J.Z."/>
            <person name="Shao H.Z."/>
            <person name="Wang X."/>
            <person name="Wang C.C."/>
            <person name="Yang T.C."/>
            <person name="Huo Q.B."/>
            <person name="Li W."/>
            <person name="Chen H.Y."/>
            <person name="Chen S.E."/>
            <person name="Zhou L.G."/>
            <person name="Ni X.B."/>
            <person name="Tian J.H."/>
            <person name="Sheng Y."/>
            <person name="Liu T."/>
            <person name="Pan Y.S."/>
            <person name="Xia L.Y."/>
            <person name="Li J."/>
            <person name="Zhao F."/>
            <person name="Cao W.C."/>
        </authorList>
    </citation>
    <scope>NUCLEOTIDE SEQUENCE</scope>
    <source>
        <strain evidence="1">Rmic-2018</strain>
    </source>
</reference>
<gene>
    <name evidence="1" type="ORF">HPB51_013454</name>
</gene>
<dbReference type="AlphaFoldDB" id="A0A9J6E9Z9"/>
<protein>
    <submittedName>
        <fullName evidence="1">Uncharacterized protein</fullName>
    </submittedName>
</protein>
<dbReference type="EMBL" id="JABSTU010000005">
    <property type="protein sequence ID" value="KAH8031158.1"/>
    <property type="molecule type" value="Genomic_DNA"/>
</dbReference>